<dbReference type="InterPro" id="IPR028750">
    <property type="entry name" value="CEP350/CC187"/>
</dbReference>
<dbReference type="GO" id="GO:0008017">
    <property type="term" value="F:microtubule binding"/>
    <property type="evidence" value="ECO:0007669"/>
    <property type="project" value="InterPro"/>
</dbReference>
<accession>A0A7R9IAB8</accession>
<dbReference type="EMBL" id="OE000017">
    <property type="protein sequence ID" value="CAD7451949.1"/>
    <property type="molecule type" value="Genomic_DNA"/>
</dbReference>
<gene>
    <name evidence="1" type="ORF">TTEB3V08_LOCUS145</name>
</gene>
<evidence type="ECO:0000313" key="1">
    <source>
        <dbReference type="EMBL" id="CAD7451949.1"/>
    </source>
</evidence>
<proteinExistence type="predicted"/>
<dbReference type="GO" id="GO:0034453">
    <property type="term" value="P:microtubule anchoring"/>
    <property type="evidence" value="ECO:0007669"/>
    <property type="project" value="InterPro"/>
</dbReference>
<name>A0A7R9IAB8_9NEOP</name>
<protein>
    <submittedName>
        <fullName evidence="1">Uncharacterized protein</fullName>
    </submittedName>
</protein>
<dbReference type="PANTHER" id="PTHR13958:SF3">
    <property type="entry name" value="CAP-GLY DOMAIN-CONTAINING PROTEIN-RELATED"/>
    <property type="match status" value="1"/>
</dbReference>
<reference evidence="1" key="1">
    <citation type="submission" date="2020-11" db="EMBL/GenBank/DDBJ databases">
        <authorList>
            <person name="Tran Van P."/>
        </authorList>
    </citation>
    <scope>NUCLEOTIDE SEQUENCE</scope>
</reference>
<sequence>MVAINLRDDPDAILEEILNDDPDFVLPNTDSEYSDAPLERNDHNTDRKIEYCLPVELGGGLSRVAADSEVATDNEGFAQEWFDEDFGLSRTRQEAEDLRLQQLQIEQEASYIQQLQQAQEQLPYYFIREIPNKPPPPYTPPGQTCGAPVPCGQAQVTTFTRQATEHLHAALMTGEGLAMVELPQHFLGSGHQAVFRRFLFDLATRLVADAYGWEEPKPCLLWEWPLCSHRKKKLPPRSRDDLHDIVQRQVSQLFGFAPRPGRDNLIVRWSRRKRDCVDDLLMRESHEEEAGWTNYDQDEVTVKNEVTVCILNCLLDETARVFKEIFDKRSARILEP</sequence>
<organism evidence="1">
    <name type="scientific">Timema tahoe</name>
    <dbReference type="NCBI Taxonomy" id="61484"/>
    <lineage>
        <taxon>Eukaryota</taxon>
        <taxon>Metazoa</taxon>
        <taxon>Ecdysozoa</taxon>
        <taxon>Arthropoda</taxon>
        <taxon>Hexapoda</taxon>
        <taxon>Insecta</taxon>
        <taxon>Pterygota</taxon>
        <taxon>Neoptera</taxon>
        <taxon>Polyneoptera</taxon>
        <taxon>Phasmatodea</taxon>
        <taxon>Timematodea</taxon>
        <taxon>Timematoidea</taxon>
        <taxon>Timematidae</taxon>
        <taxon>Timema</taxon>
    </lineage>
</organism>
<dbReference type="GO" id="GO:0005813">
    <property type="term" value="C:centrosome"/>
    <property type="evidence" value="ECO:0007669"/>
    <property type="project" value="InterPro"/>
</dbReference>
<dbReference type="AlphaFoldDB" id="A0A7R9IAB8"/>
<dbReference type="PANTHER" id="PTHR13958">
    <property type="entry name" value="CENTROSOME-ASSOCIATED PROTEIN 350"/>
    <property type="match status" value="1"/>
</dbReference>